<feature type="compositionally biased region" description="Basic and acidic residues" evidence="5">
    <location>
        <begin position="14"/>
        <end position="29"/>
    </location>
</feature>
<dbReference type="Proteomes" id="UP001199106">
    <property type="component" value="Unassembled WGS sequence"/>
</dbReference>
<evidence type="ECO:0000256" key="6">
    <source>
        <dbReference type="SAM" id="Phobius"/>
    </source>
</evidence>
<keyword evidence="8" id="KW-1185">Reference proteome</keyword>
<protein>
    <recommendedName>
        <fullName evidence="9">Major facilitator superfamily (MFS) profile domain-containing protein</fullName>
    </recommendedName>
</protein>
<comment type="subcellular location">
    <subcellularLocation>
        <location evidence="1">Membrane</location>
        <topology evidence="1">Multi-pass membrane protein</topology>
    </subcellularLocation>
</comment>
<name>A0AAD4IKC2_9PLEO</name>
<keyword evidence="4 6" id="KW-0472">Membrane</keyword>
<dbReference type="PANTHER" id="PTHR23502:SF3">
    <property type="entry name" value="MAJOR FACILITATOR SUPERFAMILY (MFS) PROFILE DOMAIN-CONTAINING PROTEIN-RELATED"/>
    <property type="match status" value="1"/>
</dbReference>
<evidence type="ECO:0000256" key="1">
    <source>
        <dbReference type="ARBA" id="ARBA00004141"/>
    </source>
</evidence>
<evidence type="ECO:0008006" key="9">
    <source>
        <dbReference type="Google" id="ProtNLM"/>
    </source>
</evidence>
<feature type="transmembrane region" description="Helical" evidence="6">
    <location>
        <begin position="179"/>
        <end position="200"/>
    </location>
</feature>
<organism evidence="7 8">
    <name type="scientific">Alternaria panax</name>
    <dbReference type="NCBI Taxonomy" id="48097"/>
    <lineage>
        <taxon>Eukaryota</taxon>
        <taxon>Fungi</taxon>
        <taxon>Dikarya</taxon>
        <taxon>Ascomycota</taxon>
        <taxon>Pezizomycotina</taxon>
        <taxon>Dothideomycetes</taxon>
        <taxon>Pleosporomycetidae</taxon>
        <taxon>Pleosporales</taxon>
        <taxon>Pleosporineae</taxon>
        <taxon>Pleosporaceae</taxon>
        <taxon>Alternaria</taxon>
        <taxon>Alternaria sect. Panax</taxon>
    </lineage>
</organism>
<keyword evidence="2 6" id="KW-0812">Transmembrane</keyword>
<dbReference type="EMBL" id="JAANER010000001">
    <property type="protein sequence ID" value="KAG9196142.1"/>
    <property type="molecule type" value="Genomic_DNA"/>
</dbReference>
<evidence type="ECO:0000256" key="4">
    <source>
        <dbReference type="ARBA" id="ARBA00023136"/>
    </source>
</evidence>
<evidence type="ECO:0000313" key="7">
    <source>
        <dbReference type="EMBL" id="KAG9196142.1"/>
    </source>
</evidence>
<evidence type="ECO:0000256" key="3">
    <source>
        <dbReference type="ARBA" id="ARBA00022989"/>
    </source>
</evidence>
<dbReference type="PANTHER" id="PTHR23502">
    <property type="entry name" value="MAJOR FACILITATOR SUPERFAMILY"/>
    <property type="match status" value="1"/>
</dbReference>
<dbReference type="SUPFAM" id="SSF103473">
    <property type="entry name" value="MFS general substrate transporter"/>
    <property type="match status" value="1"/>
</dbReference>
<keyword evidence="3 6" id="KW-1133">Transmembrane helix</keyword>
<dbReference type="GO" id="GO:0005886">
    <property type="term" value="C:plasma membrane"/>
    <property type="evidence" value="ECO:0007669"/>
    <property type="project" value="TreeGrafter"/>
</dbReference>
<comment type="caution">
    <text evidence="7">The sequence shown here is derived from an EMBL/GenBank/DDBJ whole genome shotgun (WGS) entry which is preliminary data.</text>
</comment>
<gene>
    <name evidence="7" type="ORF">G6011_01263</name>
</gene>
<evidence type="ECO:0000313" key="8">
    <source>
        <dbReference type="Proteomes" id="UP001199106"/>
    </source>
</evidence>
<feature type="region of interest" description="Disordered" evidence="5">
    <location>
        <begin position="1"/>
        <end position="29"/>
    </location>
</feature>
<proteinExistence type="predicted"/>
<dbReference type="AlphaFoldDB" id="A0AAD4IKC2"/>
<accession>A0AAD4IKC2</accession>
<evidence type="ECO:0000256" key="2">
    <source>
        <dbReference type="ARBA" id="ARBA00022692"/>
    </source>
</evidence>
<dbReference type="GO" id="GO:0022857">
    <property type="term" value="F:transmembrane transporter activity"/>
    <property type="evidence" value="ECO:0007669"/>
    <property type="project" value="TreeGrafter"/>
</dbReference>
<dbReference type="InterPro" id="IPR036259">
    <property type="entry name" value="MFS_trans_sf"/>
</dbReference>
<evidence type="ECO:0000256" key="5">
    <source>
        <dbReference type="SAM" id="MobiDB-lite"/>
    </source>
</evidence>
<reference evidence="7" key="1">
    <citation type="submission" date="2021-07" db="EMBL/GenBank/DDBJ databases">
        <title>Genome Resource of American Ginseng Black Spot Pathogen Alternaria panax.</title>
        <authorList>
            <person name="Qiu C."/>
            <person name="Wang W."/>
            <person name="Liu Z."/>
        </authorList>
    </citation>
    <scope>NUCLEOTIDE SEQUENCE</scope>
    <source>
        <strain evidence="7">BNCC115425</strain>
    </source>
</reference>
<sequence length="215" mass="23914">MATVEAGEPTDVPDTERDPNYGHGEGMDREKMDRIIKNDKFELQDSDSWDKLGYSFPTWRKWQILIVVFFVQISINTNASMYSHAVSAVSEHHGVSEQAARAPQAAFLIAYGIGCELWAPWPEYIQSANPRSITKPPRTGPYASSATGGNDLTRDALAGIASLYFTPLYKNIPRRPLQYASTILACLAFVFTIPIYIVYWKGPEISAKSKSATDT</sequence>